<accession>A0A502FFW7</accession>
<evidence type="ECO:0000313" key="3">
    <source>
        <dbReference type="Proteomes" id="UP000319931"/>
    </source>
</evidence>
<dbReference type="Proteomes" id="UP000319931">
    <property type="component" value="Unassembled WGS sequence"/>
</dbReference>
<evidence type="ECO:0000313" key="2">
    <source>
        <dbReference type="EMBL" id="TPG48325.1"/>
    </source>
</evidence>
<proteinExistence type="predicted"/>
<name>A0A502FFW7_9SPHN</name>
<dbReference type="SUPFAM" id="SSF141371">
    <property type="entry name" value="PilZ domain-like"/>
    <property type="match status" value="1"/>
</dbReference>
<organism evidence="2 3">
    <name type="scientific">Sphingomonas glacialis</name>
    <dbReference type="NCBI Taxonomy" id="658225"/>
    <lineage>
        <taxon>Bacteria</taxon>
        <taxon>Pseudomonadati</taxon>
        <taxon>Pseudomonadota</taxon>
        <taxon>Alphaproteobacteria</taxon>
        <taxon>Sphingomonadales</taxon>
        <taxon>Sphingomonadaceae</taxon>
        <taxon>Sphingomonas</taxon>
    </lineage>
</organism>
<comment type="caution">
    <text evidence="2">The sequence shown here is derived from an EMBL/GenBank/DDBJ whole genome shotgun (WGS) entry which is preliminary data.</text>
</comment>
<dbReference type="InterPro" id="IPR009875">
    <property type="entry name" value="PilZ_domain"/>
</dbReference>
<evidence type="ECO:0000259" key="1">
    <source>
        <dbReference type="Pfam" id="PF07238"/>
    </source>
</evidence>
<feature type="domain" description="PilZ" evidence="1">
    <location>
        <begin position="3"/>
        <end position="69"/>
    </location>
</feature>
<keyword evidence="3" id="KW-1185">Reference proteome</keyword>
<gene>
    <name evidence="2" type="ORF">EAH76_21230</name>
</gene>
<dbReference type="Pfam" id="PF07238">
    <property type="entry name" value="PilZ"/>
    <property type="match status" value="1"/>
</dbReference>
<dbReference type="GO" id="GO:0035438">
    <property type="term" value="F:cyclic-di-GMP binding"/>
    <property type="evidence" value="ECO:0007669"/>
    <property type="project" value="InterPro"/>
</dbReference>
<reference evidence="2 3" key="1">
    <citation type="journal article" date="2019" name="Environ. Microbiol.">
        <title>Species interactions and distinct microbial communities in high Arctic permafrost affected cryosols are associated with the CH4 and CO2 gas fluxes.</title>
        <authorList>
            <person name="Altshuler I."/>
            <person name="Hamel J."/>
            <person name="Turney S."/>
            <person name="Magnuson E."/>
            <person name="Levesque R."/>
            <person name="Greer C."/>
            <person name="Whyte L.G."/>
        </authorList>
    </citation>
    <scope>NUCLEOTIDE SEQUENCE [LARGE SCALE GENOMIC DNA]</scope>
    <source>
        <strain evidence="2 3">E6.1</strain>
    </source>
</reference>
<dbReference type="OrthoDB" id="7429082at2"/>
<protein>
    <submittedName>
        <fullName evidence="2">PilZ domain-containing protein</fullName>
    </submittedName>
</protein>
<dbReference type="AlphaFoldDB" id="A0A502FFW7"/>
<dbReference type="EMBL" id="RCZC01000009">
    <property type="protein sequence ID" value="TPG48325.1"/>
    <property type="molecule type" value="Genomic_DNA"/>
</dbReference>
<sequence length="126" mass="13787">MQQREYRITTRAPARLRHGLCWSDVLVRNVSRRGFMLELKNPPASGTMIELRRGQIVVIGQVTWVRDGPWGCAQRMRSTSPSSSRWSVRAPPGSRATAIAACSRADAIATSRWPASASRAPGGGRG</sequence>